<dbReference type="AlphaFoldDB" id="A0A428TLY2"/>
<sequence>MRHTGFYLKNANDKNTYTLGSIGSHNIVLACLPNGQYGTNNAASVLTNMLRSFPSICHGFIVGIGGGVPSRADMRLGDVVVGTRVMQYDLGKFVDGDIQRTADARIPSYPLRTAVSNLRSKHELEPSRVSTILQDMATRYPEYGHPASPDRLFRVAYKHEPQLPSCNDCDQSELLSRSSRPPYYPSIHHGGIASGNQVMKDSIARDNIARELDIICFEMEAAGLMDVLSCLPIRGICDYSDSHKSKEWQRYAAATAASYAKELIEILPASQGKFESLDIHNTRGFVPIDS</sequence>
<dbReference type="PROSITE" id="PS51257">
    <property type="entry name" value="PROKAR_LIPOPROTEIN"/>
    <property type="match status" value="1"/>
</dbReference>
<dbReference type="GO" id="GO:0003824">
    <property type="term" value="F:catalytic activity"/>
    <property type="evidence" value="ECO:0007669"/>
    <property type="project" value="InterPro"/>
</dbReference>
<dbReference type="EMBL" id="NKCK01000071">
    <property type="protein sequence ID" value="RSM03024.1"/>
    <property type="molecule type" value="Genomic_DNA"/>
</dbReference>
<protein>
    <recommendedName>
        <fullName evidence="1">Nucleoside phosphorylase domain-containing protein</fullName>
    </recommendedName>
</protein>
<organism evidence="2 3">
    <name type="scientific">Fusarium oligoseptatum</name>
    <dbReference type="NCBI Taxonomy" id="2604345"/>
    <lineage>
        <taxon>Eukaryota</taxon>
        <taxon>Fungi</taxon>
        <taxon>Dikarya</taxon>
        <taxon>Ascomycota</taxon>
        <taxon>Pezizomycotina</taxon>
        <taxon>Sordariomycetes</taxon>
        <taxon>Hypocreomycetidae</taxon>
        <taxon>Hypocreales</taxon>
        <taxon>Nectriaceae</taxon>
        <taxon>Fusarium</taxon>
        <taxon>Fusarium solani species complex</taxon>
    </lineage>
</organism>
<evidence type="ECO:0000259" key="1">
    <source>
        <dbReference type="Pfam" id="PF01048"/>
    </source>
</evidence>
<dbReference type="GO" id="GO:0009116">
    <property type="term" value="P:nucleoside metabolic process"/>
    <property type="evidence" value="ECO:0007669"/>
    <property type="project" value="InterPro"/>
</dbReference>
<dbReference type="Pfam" id="PF01048">
    <property type="entry name" value="PNP_UDP_1"/>
    <property type="match status" value="1"/>
</dbReference>
<dbReference type="PANTHER" id="PTHR46082">
    <property type="entry name" value="ATP/GTP-BINDING PROTEIN-RELATED"/>
    <property type="match status" value="1"/>
</dbReference>
<accession>A0A428TLY2</accession>
<evidence type="ECO:0000313" key="2">
    <source>
        <dbReference type="EMBL" id="RSM03024.1"/>
    </source>
</evidence>
<comment type="caution">
    <text evidence="2">The sequence shown here is derived from an EMBL/GenBank/DDBJ whole genome shotgun (WGS) entry which is preliminary data.</text>
</comment>
<dbReference type="PANTHER" id="PTHR46082:SF11">
    <property type="entry name" value="AAA+ ATPASE DOMAIN-CONTAINING PROTEIN-RELATED"/>
    <property type="match status" value="1"/>
</dbReference>
<dbReference type="Gene3D" id="3.40.50.1580">
    <property type="entry name" value="Nucleoside phosphorylase domain"/>
    <property type="match status" value="1"/>
</dbReference>
<dbReference type="InterPro" id="IPR035994">
    <property type="entry name" value="Nucleoside_phosphorylase_sf"/>
</dbReference>
<evidence type="ECO:0000313" key="3">
    <source>
        <dbReference type="Proteomes" id="UP000287144"/>
    </source>
</evidence>
<dbReference type="SUPFAM" id="SSF53167">
    <property type="entry name" value="Purine and uridine phosphorylases"/>
    <property type="match status" value="1"/>
</dbReference>
<feature type="domain" description="Nucleoside phosphorylase" evidence="1">
    <location>
        <begin position="12"/>
        <end position="248"/>
    </location>
</feature>
<keyword evidence="3" id="KW-1185">Reference proteome</keyword>
<dbReference type="STRING" id="1325735.A0A428TLY2"/>
<name>A0A428TLY2_9HYPO</name>
<dbReference type="InterPro" id="IPR000845">
    <property type="entry name" value="Nucleoside_phosphorylase_d"/>
</dbReference>
<proteinExistence type="predicted"/>
<dbReference type="Proteomes" id="UP000287144">
    <property type="component" value="Unassembled WGS sequence"/>
</dbReference>
<reference evidence="2 3" key="1">
    <citation type="submission" date="2017-06" db="EMBL/GenBank/DDBJ databases">
        <title>Comparative genomic analysis of Ambrosia Fusariam Clade fungi.</title>
        <authorList>
            <person name="Stajich J.E."/>
            <person name="Carrillo J."/>
            <person name="Kijimoto T."/>
            <person name="Eskalen A."/>
            <person name="O'Donnell K."/>
            <person name="Kasson M."/>
        </authorList>
    </citation>
    <scope>NUCLEOTIDE SEQUENCE [LARGE SCALE GENOMIC DNA]</scope>
    <source>
        <strain evidence="2 3">NRRL62579</strain>
    </source>
</reference>
<dbReference type="InterPro" id="IPR053137">
    <property type="entry name" value="NLR-like"/>
</dbReference>
<gene>
    <name evidence="2" type="ORF">CEP52_007613</name>
</gene>